<reference evidence="3" key="1">
    <citation type="submission" date="2023-10" db="EMBL/GenBank/DDBJ databases">
        <authorList>
            <person name="Chen Y."/>
            <person name="Shah S."/>
            <person name="Dougan E. K."/>
            <person name="Thang M."/>
            <person name="Chan C."/>
        </authorList>
    </citation>
    <scope>NUCLEOTIDE SEQUENCE [LARGE SCALE GENOMIC DNA]</scope>
</reference>
<feature type="region of interest" description="Disordered" evidence="1">
    <location>
        <begin position="312"/>
        <end position="339"/>
    </location>
</feature>
<feature type="region of interest" description="Disordered" evidence="1">
    <location>
        <begin position="118"/>
        <end position="145"/>
    </location>
</feature>
<feature type="domain" description="N-acetyltransferase" evidence="2">
    <location>
        <begin position="1"/>
        <end position="144"/>
    </location>
</feature>
<evidence type="ECO:0000313" key="4">
    <source>
        <dbReference type="Proteomes" id="UP001189429"/>
    </source>
</evidence>
<feature type="compositionally biased region" description="Low complexity" evidence="1">
    <location>
        <begin position="135"/>
        <end position="145"/>
    </location>
</feature>
<evidence type="ECO:0000256" key="1">
    <source>
        <dbReference type="SAM" id="MobiDB-lite"/>
    </source>
</evidence>
<dbReference type="Proteomes" id="UP001189429">
    <property type="component" value="Unassembled WGS sequence"/>
</dbReference>
<comment type="caution">
    <text evidence="3">The sequence shown here is derived from an EMBL/GenBank/DDBJ whole genome shotgun (WGS) entry which is preliminary data.</text>
</comment>
<dbReference type="Pfam" id="PF00583">
    <property type="entry name" value="Acetyltransf_1"/>
    <property type="match status" value="1"/>
</dbReference>
<evidence type="ECO:0000313" key="3">
    <source>
        <dbReference type="EMBL" id="CAK0896347.1"/>
    </source>
</evidence>
<feature type="non-terminal residue" evidence="3">
    <location>
        <position position="1"/>
    </location>
</feature>
<dbReference type="InterPro" id="IPR000182">
    <property type="entry name" value="GNAT_dom"/>
</dbReference>
<keyword evidence="4" id="KW-1185">Reference proteome</keyword>
<proteinExistence type="predicted"/>
<dbReference type="Gene3D" id="3.40.630.30">
    <property type="match status" value="1"/>
</dbReference>
<gene>
    <name evidence="3" type="ORF">PCOR1329_LOCUS74840</name>
</gene>
<dbReference type="EMBL" id="CAUYUJ010020173">
    <property type="protein sequence ID" value="CAK0896347.1"/>
    <property type="molecule type" value="Genomic_DNA"/>
</dbReference>
<dbReference type="SUPFAM" id="SSF55729">
    <property type="entry name" value="Acyl-CoA N-acyltransferases (Nat)"/>
    <property type="match status" value="1"/>
</dbReference>
<sequence length="339" mass="37655">QDAKLVPLVAHAQRVASVQFQQDLIGRVSKRSGLRLTLLSEGGKKVKTVLGYTVYRFRPRVMVVLQVGVASEHRGQGCRKQLAKWLVRHAKQASMEMVLVNSPREMVQFYQQCGFRPRPAGDAEQDEERENPGHAGVPAPQAGAEGAEGARCVRVHVARRPLAEALRAVRPGRRRRAERPGDGALRAADRLRRAERGLGERVQGAVCRQLQDRASRRAWTRPSCCSSWTTTLKEEAATARTTSCGRWWPRWTEAEARARAPAASSVPASAPPPRIDLISAVFQACDRDRDRRLNLQDHRAARLRDADGLRGRRRRVGGGVPSAMSRRRRGELRQVCGAG</sequence>
<organism evidence="3 4">
    <name type="scientific">Prorocentrum cordatum</name>
    <dbReference type="NCBI Taxonomy" id="2364126"/>
    <lineage>
        <taxon>Eukaryota</taxon>
        <taxon>Sar</taxon>
        <taxon>Alveolata</taxon>
        <taxon>Dinophyceae</taxon>
        <taxon>Prorocentrales</taxon>
        <taxon>Prorocentraceae</taxon>
        <taxon>Prorocentrum</taxon>
    </lineage>
</organism>
<dbReference type="InterPro" id="IPR016181">
    <property type="entry name" value="Acyl_CoA_acyltransferase"/>
</dbReference>
<name>A0ABN9XBL5_9DINO</name>
<dbReference type="PROSITE" id="PS51186">
    <property type="entry name" value="GNAT"/>
    <property type="match status" value="1"/>
</dbReference>
<protein>
    <recommendedName>
        <fullName evidence="2">N-acetyltransferase domain-containing protein</fullName>
    </recommendedName>
</protein>
<accession>A0ABN9XBL5</accession>
<evidence type="ECO:0000259" key="2">
    <source>
        <dbReference type="PROSITE" id="PS51186"/>
    </source>
</evidence>